<keyword evidence="1" id="KW-0328">Glycosyltransferase</keyword>
<name>A0A523S3W1_UNCAE</name>
<protein>
    <recommendedName>
        <fullName evidence="7">Glycosyl transferase family 36</fullName>
    </recommendedName>
</protein>
<feature type="non-terminal residue" evidence="5">
    <location>
        <position position="1"/>
    </location>
</feature>
<dbReference type="SUPFAM" id="SSF48208">
    <property type="entry name" value="Six-hairpin glycosidases"/>
    <property type="match status" value="1"/>
</dbReference>
<dbReference type="AlphaFoldDB" id="A0A523S3W1"/>
<dbReference type="InterPro" id="IPR011013">
    <property type="entry name" value="Gal_mutarotase_sf_dom"/>
</dbReference>
<gene>
    <name evidence="5" type="ORF">E3J84_01115</name>
</gene>
<organism evidence="5 6">
    <name type="scientific">Aerophobetes bacterium</name>
    <dbReference type="NCBI Taxonomy" id="2030807"/>
    <lineage>
        <taxon>Bacteria</taxon>
        <taxon>Candidatus Aerophobota</taxon>
    </lineage>
</organism>
<evidence type="ECO:0000256" key="1">
    <source>
        <dbReference type="ARBA" id="ARBA00022676"/>
    </source>
</evidence>
<evidence type="ECO:0000259" key="4">
    <source>
        <dbReference type="Pfam" id="PF17167"/>
    </source>
</evidence>
<feature type="domain" description="Glycosyl hydrolase 94 catalytic" evidence="4">
    <location>
        <begin position="113"/>
        <end position="519"/>
    </location>
</feature>
<dbReference type="PANTHER" id="PTHR37469">
    <property type="entry name" value="CELLOBIONIC ACID PHOSPHORYLASE-RELATED"/>
    <property type="match status" value="1"/>
</dbReference>
<dbReference type="InterPro" id="IPR052047">
    <property type="entry name" value="GH94_Enzymes"/>
</dbReference>
<dbReference type="Gene3D" id="2.60.420.10">
    <property type="entry name" value="Maltose phosphorylase, domain 3"/>
    <property type="match status" value="1"/>
</dbReference>
<dbReference type="GO" id="GO:0005975">
    <property type="term" value="P:carbohydrate metabolic process"/>
    <property type="evidence" value="ECO:0007669"/>
    <property type="project" value="InterPro"/>
</dbReference>
<dbReference type="InterPro" id="IPR033432">
    <property type="entry name" value="GH94_catalytic"/>
</dbReference>
<sequence>HTWGWERAFPYIGFFGSSAPVRGYDCRKEAFWGRYEIAHRPEVLVKGRCTNSRAYGENMVSSLQHNFKLKPEEEISFTIIMGLVKERREAAHLLKKYRDMNEVKKALKKINHFWQSLMEKVVVETPDPDFDRMVNIWSKYQLYTANTWSRSPSYYHEGTGGRGYRDSCQDAEGILSLDAAYTKNKLRTLATMHFKDGHCASGWSDDYGPFTDSPRADHPLWFTYTLAAYIKETGDIDFLREKIRWLDGGKGTIFEHILANCRYLWENRGIHKVPLIGIADWNDAIDMAGRKGKGESVWLGIAFHRSLLYAAQLAHLLNKKEVEKELLNKVSQMKEILNSPVGWDKDWYLAGYNDEGEKFGASECREGKIHLNPQTWSILAGVSEGKRQKKVLAAIDKYCHSKHGPVLLHPAYTTLDLSLGRITKFARGIKENAAIFCHAVAFKIVADCMAGRGDKAYKSYCKIHSMKQPDYEVYKAEPYVFAEYLVGPDHPYLFGEGAFTWITGTAAWMYLAATEWILGARREFEGLRIDPCLPSSWHRCRIKRTFRGDVYDILIKNPKGVEKGVRKLIVDGKKIEGSIIRPFDDGKTHNVEAIMG</sequence>
<dbReference type="Pfam" id="PF17167">
    <property type="entry name" value="Glyco_hydro_94"/>
    <property type="match status" value="1"/>
</dbReference>
<keyword evidence="2" id="KW-0808">Transferase</keyword>
<dbReference type="InterPro" id="IPR010383">
    <property type="entry name" value="Glyco_hydrolase_94_b-supersand"/>
</dbReference>
<proteinExistence type="predicted"/>
<accession>A0A523S3W1</accession>
<dbReference type="PANTHER" id="PTHR37469:SF2">
    <property type="entry name" value="CELLOBIONIC ACID PHOSPHORYLASE"/>
    <property type="match status" value="1"/>
</dbReference>
<evidence type="ECO:0000313" key="6">
    <source>
        <dbReference type="Proteomes" id="UP000316360"/>
    </source>
</evidence>
<reference evidence="5 6" key="1">
    <citation type="submission" date="2019-03" db="EMBL/GenBank/DDBJ databases">
        <title>Metabolic potential of uncultured bacteria and archaea associated with petroleum seepage in deep-sea sediments.</title>
        <authorList>
            <person name="Dong X."/>
            <person name="Hubert C."/>
        </authorList>
    </citation>
    <scope>NUCLEOTIDE SEQUENCE [LARGE SCALE GENOMIC DNA]</scope>
    <source>
        <strain evidence="5">E44_bin7</strain>
    </source>
</reference>
<feature type="domain" description="Glycosyl hydrolase 94 supersandwich" evidence="3">
    <location>
        <begin position="11"/>
        <end position="99"/>
    </location>
</feature>
<dbReference type="EMBL" id="SOKJ01000055">
    <property type="protein sequence ID" value="TET12718.1"/>
    <property type="molecule type" value="Genomic_DNA"/>
</dbReference>
<dbReference type="Gene3D" id="1.50.10.10">
    <property type="match status" value="1"/>
</dbReference>
<dbReference type="Pfam" id="PF06165">
    <property type="entry name" value="GH94_b-supersand"/>
    <property type="match status" value="1"/>
</dbReference>
<evidence type="ECO:0000313" key="5">
    <source>
        <dbReference type="EMBL" id="TET12718.1"/>
    </source>
</evidence>
<evidence type="ECO:0000256" key="2">
    <source>
        <dbReference type="ARBA" id="ARBA00022679"/>
    </source>
</evidence>
<evidence type="ECO:0008006" key="7">
    <source>
        <dbReference type="Google" id="ProtNLM"/>
    </source>
</evidence>
<dbReference type="GO" id="GO:0030246">
    <property type="term" value="F:carbohydrate binding"/>
    <property type="evidence" value="ECO:0007669"/>
    <property type="project" value="InterPro"/>
</dbReference>
<dbReference type="InterPro" id="IPR008928">
    <property type="entry name" value="6-hairpin_glycosidase_sf"/>
</dbReference>
<dbReference type="GO" id="GO:0016757">
    <property type="term" value="F:glycosyltransferase activity"/>
    <property type="evidence" value="ECO:0007669"/>
    <property type="project" value="UniProtKB-KW"/>
</dbReference>
<dbReference type="Gene3D" id="2.70.98.40">
    <property type="entry name" value="Glycoside hydrolase, family 65, N-terminal domain"/>
    <property type="match status" value="1"/>
</dbReference>
<dbReference type="SUPFAM" id="SSF74650">
    <property type="entry name" value="Galactose mutarotase-like"/>
    <property type="match status" value="1"/>
</dbReference>
<evidence type="ECO:0000259" key="3">
    <source>
        <dbReference type="Pfam" id="PF06165"/>
    </source>
</evidence>
<dbReference type="InterPro" id="IPR037018">
    <property type="entry name" value="GH65_N"/>
</dbReference>
<dbReference type="Proteomes" id="UP000316360">
    <property type="component" value="Unassembled WGS sequence"/>
</dbReference>
<comment type="caution">
    <text evidence="5">The sequence shown here is derived from an EMBL/GenBank/DDBJ whole genome shotgun (WGS) entry which is preliminary data.</text>
</comment>
<dbReference type="InterPro" id="IPR012341">
    <property type="entry name" value="6hp_glycosidase-like_sf"/>
</dbReference>